<dbReference type="InterPro" id="IPR009075">
    <property type="entry name" value="AcylCo_DH/oxidase_C"/>
</dbReference>
<feature type="region of interest" description="Disordered" evidence="9">
    <location>
        <begin position="612"/>
        <end position="642"/>
    </location>
</feature>
<dbReference type="CDD" id="cd00567">
    <property type="entry name" value="ACAD"/>
    <property type="match status" value="1"/>
</dbReference>
<dbReference type="EMBL" id="CP051685">
    <property type="protein sequence ID" value="QJD99499.1"/>
    <property type="molecule type" value="Genomic_DNA"/>
</dbReference>
<protein>
    <submittedName>
        <fullName evidence="11">AMP-binding protein</fullName>
    </submittedName>
</protein>
<dbReference type="SUPFAM" id="SSF47336">
    <property type="entry name" value="ACP-like"/>
    <property type="match status" value="1"/>
</dbReference>
<dbReference type="PROSITE" id="PS00012">
    <property type="entry name" value="PHOSPHOPANTETHEINE"/>
    <property type="match status" value="1"/>
</dbReference>
<dbReference type="InterPro" id="IPR036736">
    <property type="entry name" value="ACP-like_sf"/>
</dbReference>
<dbReference type="GO" id="GO:0006633">
    <property type="term" value="P:fatty acid biosynthetic process"/>
    <property type="evidence" value="ECO:0007669"/>
    <property type="project" value="TreeGrafter"/>
</dbReference>
<dbReference type="Gene3D" id="3.30.300.30">
    <property type="match status" value="1"/>
</dbReference>
<dbReference type="GO" id="GO:0071766">
    <property type="term" value="P:Actinobacterium-type cell wall biogenesis"/>
    <property type="evidence" value="ECO:0007669"/>
    <property type="project" value="UniProtKB-ARBA"/>
</dbReference>
<dbReference type="PANTHER" id="PTHR22754">
    <property type="entry name" value="DISCO-INTERACTING PROTEIN 2 DIP2 -RELATED"/>
    <property type="match status" value="1"/>
</dbReference>
<dbReference type="InterPro" id="IPR009100">
    <property type="entry name" value="AcylCoA_DH/oxidase_NM_dom_sf"/>
</dbReference>
<dbReference type="InterPro" id="IPR009081">
    <property type="entry name" value="PP-bd_ACP"/>
</dbReference>
<comment type="similarity">
    <text evidence="2">Belongs to the ATP-dependent AMP-binding enzyme family.</text>
</comment>
<evidence type="ECO:0000256" key="8">
    <source>
        <dbReference type="ARBA" id="ARBA00022827"/>
    </source>
</evidence>
<dbReference type="Pfam" id="PF02771">
    <property type="entry name" value="Acyl-CoA_dh_N"/>
    <property type="match status" value="1"/>
</dbReference>
<dbReference type="InterPro" id="IPR000873">
    <property type="entry name" value="AMP-dep_synth/lig_dom"/>
</dbReference>
<dbReference type="InterPro" id="IPR013786">
    <property type="entry name" value="AcylCoA_DH/ox_N"/>
</dbReference>
<evidence type="ECO:0000313" key="11">
    <source>
        <dbReference type="EMBL" id="QJD99499.1"/>
    </source>
</evidence>
<evidence type="ECO:0000256" key="6">
    <source>
        <dbReference type="ARBA" id="ARBA00022598"/>
    </source>
</evidence>
<dbReference type="Gene3D" id="3.40.50.12780">
    <property type="entry name" value="N-terminal domain of ligase-like"/>
    <property type="match status" value="1"/>
</dbReference>
<dbReference type="KEGG" id="mfy:HH212_05235"/>
<proteinExistence type="inferred from homology"/>
<evidence type="ECO:0000256" key="4">
    <source>
        <dbReference type="ARBA" id="ARBA00022450"/>
    </source>
</evidence>
<dbReference type="InterPro" id="IPR045851">
    <property type="entry name" value="AMP-bd_C_sf"/>
</dbReference>
<dbReference type="InterPro" id="IPR046373">
    <property type="entry name" value="Acyl-CoA_Oxase/DH_mid-dom_sf"/>
</dbReference>
<dbReference type="GO" id="GO:0016874">
    <property type="term" value="F:ligase activity"/>
    <property type="evidence" value="ECO:0007669"/>
    <property type="project" value="UniProtKB-KW"/>
</dbReference>
<feature type="region of interest" description="Disordered" evidence="9">
    <location>
        <begin position="1167"/>
        <end position="1208"/>
    </location>
</feature>
<dbReference type="Gene3D" id="1.20.140.10">
    <property type="entry name" value="Butyryl-CoA Dehydrogenase, subunit A, domain 3"/>
    <property type="match status" value="1"/>
</dbReference>
<dbReference type="InterPro" id="IPR020806">
    <property type="entry name" value="PKS_PP-bd"/>
</dbReference>
<dbReference type="GO" id="GO:0005886">
    <property type="term" value="C:plasma membrane"/>
    <property type="evidence" value="ECO:0007669"/>
    <property type="project" value="TreeGrafter"/>
</dbReference>
<sequence>MRDMHGTLELLTDRLRHHAQAAPERLAYTFLRDDGKIDEITYGQLEQRASRMARALAERAAPGSRALLLYPAGLEFIVVYLACQLAGLIAVPATIPHKSRASRRLRALLEDADPALILTRVDSESAIKASLSLVDAAHRAVLTTDALEPTYTATPLPPVDPDAIAFLQYTSGSTALPKGVEVTHRNIASNVESIRNGFGFTPDTVMVSWLPLFHDMGLIGSVVSPLHVGFHCVLMAPAAFLKNPLAWLQAISRYRGTCAGAPNFGWDYCARRVQDSQKAGLDLSSLKVAYNGSEPVRAATLRAFVDAFAACGMRDTMLFPCYGMAETTLFVSGGPIETAPVVMTVSKSLLEGNQIRNAAPDDEDAREIVSSGRIGSGTRVAIVDPETHLPVSNWRVGEIWVSGPSVTRGYWMRPDVTEATFGARLAKTDEGPFLRTGDLGFIRDGELFITGRLKDLIIINGRNVYPQDVEEVIERAIDFIEPNMCAAFSVEIQGQERLAIVAEANRSLVRAAQHAQKTEHPHTTDAYLAQIEASARAITSVISQQFDVSVSSIVFVRPGSFPRTTSGKVQRSRCKELALLGQLELVWVMPGSLFDRRSIHADADVPAAPALPATPAAPAAEAPAALDAPDAPASAPGTDAAGSRARADAMIAWLRQYAERRINSRVIDERRTVPPYVVLDLGNQGFFGLQAPLQYGGRDLATVDLMRVLEQLAAVDMTVATMVGVHNGLGIRPLLRFAAPALRERLLPALASGRQMASFGLTEPDAGSNPMALRASAMRTEGGWRVSGEKQWIGLASWAGVTTVFAKATDAGGAPLGISAITVEADNPGLVQGPESLTMGMRGMVQNTVFLEDAFVPDGAMLLSPGEGMEVARDAMLFSRLGIGGICVGAMKRCAQLMARYAARRDIATGKLAANPVTVARLQGLGSSIFAVEALVYAIAGQVDQGAAAPAEAYLACKTAATEALGSAADQLVQMLGGRGYIETNAAPQILRDARVLRILEGPTETLYAHLGASASHAGGPVESYLGETLGRPALAAELGAAIARVRAAADGGARLFPTQAALGQWLDYRLGELTARAFLLAAAERKQLDGPCDQQAASDAVAWARRRFSALAQELVAEMAANRPHNAADALLAMVDGYAAAIGDIDQRLPGETQFMDPLLRRDGGAARHAAQHLPRQAQQQGQADGTAGVEDSVANDAGGGGAPDAAAAGASAATRAVVHECVMRWLRSEARRDVVQLDDDTPFTTLGMDSLATATIAVDLEQQLGMAILPELLFDYQSVELLAAFIDSQRARP</sequence>
<evidence type="ECO:0000313" key="12">
    <source>
        <dbReference type="Proteomes" id="UP000502415"/>
    </source>
</evidence>
<keyword evidence="7" id="KW-0285">Flavoprotein</keyword>
<dbReference type="SUPFAM" id="SSF47203">
    <property type="entry name" value="Acyl-CoA dehydrogenase C-terminal domain-like"/>
    <property type="match status" value="1"/>
</dbReference>
<organism evidence="11 12">
    <name type="scientific">Massilia forsythiae</name>
    <dbReference type="NCBI Taxonomy" id="2728020"/>
    <lineage>
        <taxon>Bacteria</taxon>
        <taxon>Pseudomonadati</taxon>
        <taxon>Pseudomonadota</taxon>
        <taxon>Betaproteobacteria</taxon>
        <taxon>Burkholderiales</taxon>
        <taxon>Oxalobacteraceae</taxon>
        <taxon>Telluria group</taxon>
        <taxon>Massilia</taxon>
    </lineage>
</organism>
<keyword evidence="6" id="KW-0436">Ligase</keyword>
<dbReference type="FunFam" id="3.40.50.12780:FF:000013">
    <property type="entry name" value="Long-chain-fatty-acid--AMP ligase FadD32"/>
    <property type="match status" value="1"/>
</dbReference>
<dbReference type="GO" id="GO:0016627">
    <property type="term" value="F:oxidoreductase activity, acting on the CH-CH group of donors"/>
    <property type="evidence" value="ECO:0007669"/>
    <property type="project" value="InterPro"/>
</dbReference>
<evidence type="ECO:0000256" key="9">
    <source>
        <dbReference type="SAM" id="MobiDB-lite"/>
    </source>
</evidence>
<dbReference type="Pfam" id="PF00441">
    <property type="entry name" value="Acyl-CoA_dh_1"/>
    <property type="match status" value="1"/>
</dbReference>
<dbReference type="PROSITE" id="PS50075">
    <property type="entry name" value="CARRIER"/>
    <property type="match status" value="1"/>
</dbReference>
<dbReference type="InterPro" id="IPR036250">
    <property type="entry name" value="AcylCo_DH-like_C"/>
</dbReference>
<gene>
    <name evidence="11" type="ORF">HH212_05235</name>
</gene>
<feature type="domain" description="Carrier" evidence="10">
    <location>
        <begin position="1214"/>
        <end position="1292"/>
    </location>
</feature>
<dbReference type="SUPFAM" id="SSF56645">
    <property type="entry name" value="Acyl-CoA dehydrogenase NM domain-like"/>
    <property type="match status" value="1"/>
</dbReference>
<dbReference type="InterPro" id="IPR006162">
    <property type="entry name" value="Ppantetheine_attach_site"/>
</dbReference>
<name>A0A7Z2ZRU9_9BURK</name>
<dbReference type="InterPro" id="IPR040097">
    <property type="entry name" value="FAAL/FAAC"/>
</dbReference>
<evidence type="ECO:0000259" key="10">
    <source>
        <dbReference type="PROSITE" id="PS50075"/>
    </source>
</evidence>
<dbReference type="SMART" id="SM00823">
    <property type="entry name" value="PKS_PP"/>
    <property type="match status" value="1"/>
</dbReference>
<keyword evidence="5" id="KW-0597">Phosphoprotein</keyword>
<evidence type="ECO:0000256" key="5">
    <source>
        <dbReference type="ARBA" id="ARBA00022553"/>
    </source>
</evidence>
<dbReference type="SUPFAM" id="SSF56801">
    <property type="entry name" value="Acetyl-CoA synthetase-like"/>
    <property type="match status" value="1"/>
</dbReference>
<evidence type="ECO:0000256" key="2">
    <source>
        <dbReference type="ARBA" id="ARBA00006432"/>
    </source>
</evidence>
<feature type="compositionally biased region" description="Low complexity" evidence="9">
    <location>
        <begin position="1168"/>
        <end position="1185"/>
    </location>
</feature>
<keyword evidence="4" id="KW-0596">Phosphopantetheine</keyword>
<dbReference type="Gene3D" id="1.10.1200.10">
    <property type="entry name" value="ACP-like"/>
    <property type="match status" value="1"/>
</dbReference>
<dbReference type="PANTHER" id="PTHR22754:SF32">
    <property type="entry name" value="DISCO-INTERACTING PROTEIN 2"/>
    <property type="match status" value="1"/>
</dbReference>
<dbReference type="Gene3D" id="1.10.540.10">
    <property type="entry name" value="Acyl-CoA dehydrogenase/oxidase, N-terminal domain"/>
    <property type="match status" value="1"/>
</dbReference>
<dbReference type="InterPro" id="IPR042099">
    <property type="entry name" value="ANL_N_sf"/>
</dbReference>
<dbReference type="GO" id="GO:0070566">
    <property type="term" value="F:adenylyltransferase activity"/>
    <property type="evidence" value="ECO:0007669"/>
    <property type="project" value="TreeGrafter"/>
</dbReference>
<dbReference type="InterPro" id="IPR006091">
    <property type="entry name" value="Acyl-CoA_Oxase/DH_mid-dom"/>
</dbReference>
<dbReference type="Pfam" id="PF00501">
    <property type="entry name" value="AMP-binding"/>
    <property type="match status" value="1"/>
</dbReference>
<dbReference type="RefSeq" id="WP_169434394.1">
    <property type="nucleotide sequence ID" value="NZ_CP051685.1"/>
</dbReference>
<evidence type="ECO:0000256" key="3">
    <source>
        <dbReference type="ARBA" id="ARBA00009347"/>
    </source>
</evidence>
<dbReference type="Proteomes" id="UP000502415">
    <property type="component" value="Chromosome"/>
</dbReference>
<keyword evidence="8" id="KW-0274">FAD</keyword>
<accession>A0A7Z2ZRU9</accession>
<evidence type="ECO:0000256" key="1">
    <source>
        <dbReference type="ARBA" id="ARBA00001974"/>
    </source>
</evidence>
<comment type="cofactor">
    <cofactor evidence="1">
        <name>FAD</name>
        <dbReference type="ChEBI" id="CHEBI:57692"/>
    </cofactor>
</comment>
<dbReference type="GO" id="GO:0050660">
    <property type="term" value="F:flavin adenine dinucleotide binding"/>
    <property type="evidence" value="ECO:0007669"/>
    <property type="project" value="InterPro"/>
</dbReference>
<dbReference type="CDD" id="cd05931">
    <property type="entry name" value="FAAL"/>
    <property type="match status" value="1"/>
</dbReference>
<dbReference type="GO" id="GO:0031177">
    <property type="term" value="F:phosphopantetheine binding"/>
    <property type="evidence" value="ECO:0007669"/>
    <property type="project" value="InterPro"/>
</dbReference>
<feature type="compositionally biased region" description="Low complexity" evidence="9">
    <location>
        <begin position="612"/>
        <end position="641"/>
    </location>
</feature>
<comment type="similarity">
    <text evidence="3">Belongs to the acyl-CoA dehydrogenase family.</text>
</comment>
<keyword evidence="12" id="KW-1185">Reference proteome</keyword>
<dbReference type="Pfam" id="PF02770">
    <property type="entry name" value="Acyl-CoA_dh_M"/>
    <property type="match status" value="1"/>
</dbReference>
<dbReference type="InterPro" id="IPR037069">
    <property type="entry name" value="AcylCoA_DH/ox_N_sf"/>
</dbReference>
<reference evidence="11 12" key="1">
    <citation type="submission" date="2020-04" db="EMBL/GenBank/DDBJ databases">
        <title>Genome sequencing of novel species.</title>
        <authorList>
            <person name="Heo J."/>
            <person name="Kim S.-J."/>
            <person name="Kim J.-S."/>
            <person name="Hong S.-B."/>
            <person name="Kwon S.-W."/>
        </authorList>
    </citation>
    <scope>NUCLEOTIDE SEQUENCE [LARGE SCALE GENOMIC DNA]</scope>
    <source>
        <strain evidence="11 12">GN2-R2</strain>
    </source>
</reference>
<dbReference type="Pfam" id="PF00550">
    <property type="entry name" value="PP-binding"/>
    <property type="match status" value="1"/>
</dbReference>
<dbReference type="Gene3D" id="2.40.110.10">
    <property type="entry name" value="Butyryl-CoA Dehydrogenase, subunit A, domain 2"/>
    <property type="match status" value="1"/>
</dbReference>
<evidence type="ECO:0000256" key="7">
    <source>
        <dbReference type="ARBA" id="ARBA00022630"/>
    </source>
</evidence>